<dbReference type="EMBL" id="MT631401">
    <property type="protein sequence ID" value="QNO49986.1"/>
    <property type="molecule type" value="Genomic_DNA"/>
</dbReference>
<dbReference type="InterPro" id="IPR016102">
    <property type="entry name" value="Succinyl-CoA_synth-like"/>
</dbReference>
<gene>
    <name evidence="7" type="ORF">CAGMOKBG_00006</name>
</gene>
<keyword evidence="4" id="KW-0547">Nucleotide-binding</keyword>
<name>A0A7G9YPQ2_9EURY</name>
<protein>
    <recommendedName>
        <fullName evidence="2">acetate--CoA ligase (ADP-forming)</fullName>
        <ecNumber evidence="2">6.2.1.13</ecNumber>
    </recommendedName>
</protein>
<dbReference type="SUPFAM" id="SSF51735">
    <property type="entry name" value="NAD(P)-binding Rossmann-fold domains"/>
    <property type="match status" value="1"/>
</dbReference>
<dbReference type="InterPro" id="IPR051538">
    <property type="entry name" value="Acyl-CoA_Synth/Transferase"/>
</dbReference>
<evidence type="ECO:0000259" key="6">
    <source>
        <dbReference type="SMART" id="SM00881"/>
    </source>
</evidence>
<evidence type="ECO:0000256" key="3">
    <source>
        <dbReference type="ARBA" id="ARBA00022598"/>
    </source>
</evidence>
<dbReference type="EC" id="6.2.1.13" evidence="2"/>
<sequence length="448" mass="48115">MLSKVLEPDSIAVIGASLNREKWGYRILDNIIAGGYLGDVYPVNPYEDEVRGTRCYPSVLDIPHRVDLGIIAVPAGSVPAVLEECGRKSVRGVVIVSAGFSEVGNRELEDKVRDIASVYDMRMIGPNTFGFINTHLHLNASIIPQMPGEGGISFVTQSGTFGLALVDWAASQQMGLHLVIGVGNKADVDDSDILEHLGADRHTKTIMMYIEGIEHGRRFIDVASRIRKPVIALKTGRSRAGRNAALSHTGTLAGTDRIYDGAFKQAGVIRARVIEELFDSALALSISPPADDGIGIISNGGGAAILAADLCEDLGLHLPTLSDDTVRMLKGVLPTIATPINPVDTAGDGSYKMFKDVTDIMLSDTGINALLVIYVHAEMVDPCLPAEAVIDARRGCDKPVLASWIGGKGLGDAVKLLKENQIPNYPLPERAVVALNNLVRYKRILKKR</sequence>
<proteinExistence type="predicted"/>
<dbReference type="GO" id="GO:0005524">
    <property type="term" value="F:ATP binding"/>
    <property type="evidence" value="ECO:0007669"/>
    <property type="project" value="UniProtKB-KW"/>
</dbReference>
<dbReference type="AlphaFoldDB" id="A0A7G9YPQ2"/>
<dbReference type="SMART" id="SM00881">
    <property type="entry name" value="CoA_binding"/>
    <property type="match status" value="1"/>
</dbReference>
<evidence type="ECO:0000256" key="4">
    <source>
        <dbReference type="ARBA" id="ARBA00022741"/>
    </source>
</evidence>
<dbReference type="PANTHER" id="PTHR43334:SF1">
    <property type="entry name" value="3-HYDROXYPROPIONATE--COA LIGASE [ADP-FORMING]"/>
    <property type="match status" value="1"/>
</dbReference>
<dbReference type="SUPFAM" id="SSF52210">
    <property type="entry name" value="Succinyl-CoA synthetase domains"/>
    <property type="match status" value="2"/>
</dbReference>
<dbReference type="InterPro" id="IPR036291">
    <property type="entry name" value="NAD(P)-bd_dom_sf"/>
</dbReference>
<reference evidence="7" key="1">
    <citation type="submission" date="2020-06" db="EMBL/GenBank/DDBJ databases">
        <title>Unique genomic features of the anaerobic methanotrophic archaea.</title>
        <authorList>
            <person name="Chadwick G.L."/>
            <person name="Skennerton C.T."/>
            <person name="Laso-Perez R."/>
            <person name="Leu A.O."/>
            <person name="Speth D.R."/>
            <person name="Yu H."/>
            <person name="Morgan-Lang C."/>
            <person name="Hatzenpichler R."/>
            <person name="Goudeau D."/>
            <person name="Malmstrom R."/>
            <person name="Brazelton W.J."/>
            <person name="Woyke T."/>
            <person name="Hallam S.J."/>
            <person name="Tyson G.W."/>
            <person name="Wegener G."/>
            <person name="Boetius A."/>
            <person name="Orphan V."/>
        </authorList>
    </citation>
    <scope>NUCLEOTIDE SEQUENCE</scope>
</reference>
<keyword evidence="3 7" id="KW-0436">Ligase</keyword>
<evidence type="ECO:0000313" key="7">
    <source>
        <dbReference type="EMBL" id="QNO49986.1"/>
    </source>
</evidence>
<dbReference type="Gene3D" id="3.40.50.261">
    <property type="entry name" value="Succinyl-CoA synthetase domains"/>
    <property type="match status" value="2"/>
</dbReference>
<evidence type="ECO:0000256" key="5">
    <source>
        <dbReference type="ARBA" id="ARBA00022840"/>
    </source>
</evidence>
<dbReference type="InterPro" id="IPR003781">
    <property type="entry name" value="CoA-bd"/>
</dbReference>
<organism evidence="7">
    <name type="scientific">Candidatus Methanogaster sp. ANME-2c ERB4</name>
    <dbReference type="NCBI Taxonomy" id="2759911"/>
    <lineage>
        <taxon>Archaea</taxon>
        <taxon>Methanobacteriati</taxon>
        <taxon>Methanobacteriota</taxon>
        <taxon>Stenosarchaea group</taxon>
        <taxon>Methanomicrobia</taxon>
        <taxon>Methanosarcinales</taxon>
        <taxon>ANME-2 cluster</taxon>
        <taxon>Candidatus Methanogasteraceae</taxon>
        <taxon>Candidatus Methanogaster</taxon>
    </lineage>
</organism>
<accession>A0A7G9YPQ2</accession>
<keyword evidence="5" id="KW-0067">ATP-binding</keyword>
<dbReference type="GO" id="GO:0043758">
    <property type="term" value="F:acetate-CoA ligase (ADP-forming) activity"/>
    <property type="evidence" value="ECO:0007669"/>
    <property type="project" value="UniProtKB-EC"/>
</dbReference>
<dbReference type="Pfam" id="PF13607">
    <property type="entry name" value="Succ_CoA_lig"/>
    <property type="match status" value="1"/>
</dbReference>
<dbReference type="PANTHER" id="PTHR43334">
    <property type="entry name" value="ACETATE--COA LIGASE [ADP-FORMING]"/>
    <property type="match status" value="1"/>
</dbReference>
<dbReference type="InterPro" id="IPR043938">
    <property type="entry name" value="Ligase_CoA_dom"/>
</dbReference>
<evidence type="ECO:0000256" key="2">
    <source>
        <dbReference type="ARBA" id="ARBA00012957"/>
    </source>
</evidence>
<dbReference type="Pfam" id="PF13380">
    <property type="entry name" value="CoA_binding_2"/>
    <property type="match status" value="1"/>
</dbReference>
<feature type="domain" description="CoA-binding" evidence="6">
    <location>
        <begin position="5"/>
        <end position="100"/>
    </location>
</feature>
<evidence type="ECO:0000256" key="1">
    <source>
        <dbReference type="ARBA" id="ARBA00001619"/>
    </source>
</evidence>
<dbReference type="InterPro" id="IPR032875">
    <property type="entry name" value="Succ_CoA_lig_flav_dom"/>
</dbReference>
<dbReference type="Pfam" id="PF19045">
    <property type="entry name" value="Ligase_CoA_2"/>
    <property type="match status" value="1"/>
</dbReference>
<dbReference type="Gene3D" id="3.40.50.720">
    <property type="entry name" value="NAD(P)-binding Rossmann-like Domain"/>
    <property type="match status" value="1"/>
</dbReference>
<comment type="catalytic activity">
    <reaction evidence="1">
        <text>acetate + ATP + CoA = acetyl-CoA + ADP + phosphate</text>
        <dbReference type="Rhea" id="RHEA:15081"/>
        <dbReference type="ChEBI" id="CHEBI:30089"/>
        <dbReference type="ChEBI" id="CHEBI:30616"/>
        <dbReference type="ChEBI" id="CHEBI:43474"/>
        <dbReference type="ChEBI" id="CHEBI:57287"/>
        <dbReference type="ChEBI" id="CHEBI:57288"/>
        <dbReference type="ChEBI" id="CHEBI:456216"/>
        <dbReference type="EC" id="6.2.1.13"/>
    </reaction>
</comment>